<dbReference type="PRINTS" id="PR00097">
    <property type="entry name" value="ANTSNTHASEII"/>
</dbReference>
<dbReference type="GO" id="GO:0000162">
    <property type="term" value="P:L-tryptophan biosynthetic process"/>
    <property type="evidence" value="ECO:0007669"/>
    <property type="project" value="TreeGrafter"/>
</dbReference>
<gene>
    <name evidence="4" type="ORF">F7P68_0004465</name>
    <name evidence="3" type="ORF">SN16_03150</name>
</gene>
<dbReference type="PANTHER" id="PTHR43418:SF4">
    <property type="entry name" value="MULTIFUNCTIONAL TRYPTOPHAN BIOSYNTHESIS PROTEIN"/>
    <property type="match status" value="1"/>
</dbReference>
<dbReference type="InterPro" id="IPR006221">
    <property type="entry name" value="TrpG/PapA_dom"/>
</dbReference>
<dbReference type="Pfam" id="PF00117">
    <property type="entry name" value="GATase"/>
    <property type="match status" value="1"/>
</dbReference>
<dbReference type="PRINTS" id="PR00099">
    <property type="entry name" value="CPSGATASE"/>
</dbReference>
<dbReference type="EMBL" id="JXII01000002">
    <property type="protein sequence ID" value="KIH71674.1"/>
    <property type="molecule type" value="Genomic_DNA"/>
</dbReference>
<name>A0A0C2HIZ6_9STAP</name>
<accession>A0A0C2HIZ6</accession>
<dbReference type="STRING" id="45670.SN16_03150"/>
<reference evidence="4" key="2">
    <citation type="submission" date="2020-04" db="EMBL/GenBank/DDBJ databases">
        <authorList>
            <person name="Tanveer F."/>
            <person name="Xie Y."/>
            <person name="Shinwari Z.K."/>
        </authorList>
    </citation>
    <scope>NUCLEOTIDE SEQUENCE</scope>
    <source>
        <strain evidence="4">MOSEL-ME25</strain>
    </source>
</reference>
<dbReference type="PANTHER" id="PTHR43418">
    <property type="entry name" value="MULTIFUNCTIONAL TRYPTOPHAN BIOSYNTHESIS PROTEIN-RELATED"/>
    <property type="match status" value="1"/>
</dbReference>
<dbReference type="SUPFAM" id="SSF52317">
    <property type="entry name" value="Class I glutamine amidotransferase-like"/>
    <property type="match status" value="1"/>
</dbReference>
<dbReference type="Proteomes" id="UP000031546">
    <property type="component" value="Unassembled WGS sequence"/>
</dbReference>
<comment type="caution">
    <text evidence="3">The sequence shown here is derived from an EMBL/GenBank/DDBJ whole genome shotgun (WGS) entry which is preliminary data.</text>
</comment>
<dbReference type="PRINTS" id="PR00096">
    <property type="entry name" value="GATASE"/>
</dbReference>
<dbReference type="RefSeq" id="WP_040105134.1">
    <property type="nucleotide sequence ID" value="NZ_JABEVU030000001.1"/>
</dbReference>
<keyword evidence="6" id="KW-1185">Reference proteome</keyword>
<dbReference type="GO" id="GO:0004049">
    <property type="term" value="F:anthranilate synthase activity"/>
    <property type="evidence" value="ECO:0007669"/>
    <property type="project" value="TreeGrafter"/>
</dbReference>
<dbReference type="InterPro" id="IPR017926">
    <property type="entry name" value="GATASE"/>
</dbReference>
<dbReference type="GO" id="GO:0005829">
    <property type="term" value="C:cytosol"/>
    <property type="evidence" value="ECO:0007669"/>
    <property type="project" value="TreeGrafter"/>
</dbReference>
<proteinExistence type="predicted"/>
<dbReference type="CDD" id="cd01743">
    <property type="entry name" value="GATase1_Anthranilate_Synthase"/>
    <property type="match status" value="1"/>
</dbReference>
<dbReference type="OrthoDB" id="9804328at2"/>
<dbReference type="AlphaFoldDB" id="A0A0C2HIZ6"/>
<reference evidence="3 5" key="1">
    <citation type="submission" date="2015-01" db="EMBL/GenBank/DDBJ databases">
        <title>Genome sequences of high lactate-tolerant strain Salinicoccus roseus W12 with industrial interest.</title>
        <authorList>
            <person name="Wang H."/>
            <person name="Yu B."/>
        </authorList>
    </citation>
    <scope>NUCLEOTIDE SEQUENCE [LARGE SCALE GENOMIC DNA]</scope>
    <source>
        <strain evidence="3 5">W12</strain>
    </source>
</reference>
<dbReference type="PROSITE" id="PS51273">
    <property type="entry name" value="GATASE_TYPE_1"/>
    <property type="match status" value="1"/>
</dbReference>
<sequence length="200" mass="22170">MKILMIDNYDSFTYNLVHYLEDVPQVAEVLVRTPDELTEVRLEDISGVIISPGPSHPADRREVMDFIEGCWSSHPILGICLGHQMLWHMAGGMVGRGVRPVHGHVSEITHDGQGLFAGLPDVFAVTRYHSLVCSGEAPHGFTVSARTADGVVMAIRHLDYPIYGLQYHPEAILSEYGREQLGRFISFLKEGEMDAGPCKV</sequence>
<dbReference type="InterPro" id="IPR050472">
    <property type="entry name" value="Anth_synth/Amidotransfase"/>
</dbReference>
<evidence type="ECO:0000259" key="2">
    <source>
        <dbReference type="Pfam" id="PF00117"/>
    </source>
</evidence>
<dbReference type="Gene3D" id="3.40.50.880">
    <property type="match status" value="1"/>
</dbReference>
<dbReference type="InterPro" id="IPR029062">
    <property type="entry name" value="Class_I_gatase-like"/>
</dbReference>
<dbReference type="GeneID" id="77844535"/>
<organism evidence="3 5">
    <name type="scientific">Salinicoccus roseus</name>
    <dbReference type="NCBI Taxonomy" id="45670"/>
    <lineage>
        <taxon>Bacteria</taxon>
        <taxon>Bacillati</taxon>
        <taxon>Bacillota</taxon>
        <taxon>Bacilli</taxon>
        <taxon>Bacillales</taxon>
        <taxon>Staphylococcaceae</taxon>
        <taxon>Salinicoccus</taxon>
    </lineage>
</organism>
<feature type="domain" description="Glutamine amidotransferase" evidence="2">
    <location>
        <begin position="4"/>
        <end position="184"/>
    </location>
</feature>
<reference evidence="4" key="3">
    <citation type="submission" date="2022-12" db="EMBL/GenBank/DDBJ databases">
        <title>Genome analysis and biological profiling of marine Salinicoccus roseus MOSEL-ME25.</title>
        <authorList>
            <person name="Mirza F.T."/>
            <person name="Xie Y."/>
            <person name="Shinwari Z.K."/>
        </authorList>
    </citation>
    <scope>NUCLEOTIDE SEQUENCE</scope>
    <source>
        <strain evidence="4">MOSEL-ME25</strain>
    </source>
</reference>
<evidence type="ECO:0000313" key="6">
    <source>
        <dbReference type="Proteomes" id="UP000527860"/>
    </source>
</evidence>
<dbReference type="NCBIfam" id="TIGR00566">
    <property type="entry name" value="trpG_papA"/>
    <property type="match status" value="1"/>
</dbReference>
<evidence type="ECO:0000313" key="4">
    <source>
        <dbReference type="EMBL" id="MDB0579775.1"/>
    </source>
</evidence>
<evidence type="ECO:0000256" key="1">
    <source>
        <dbReference type="ARBA" id="ARBA00022962"/>
    </source>
</evidence>
<dbReference type="EMBL" id="JABEVU030000001">
    <property type="protein sequence ID" value="MDB0579775.1"/>
    <property type="molecule type" value="Genomic_DNA"/>
</dbReference>
<dbReference type="Proteomes" id="UP000527860">
    <property type="component" value="Unassembled WGS sequence"/>
</dbReference>
<protein>
    <submittedName>
        <fullName evidence="4">Aminodeoxychorismate/anthranilate synthase component II</fullName>
    </submittedName>
</protein>
<evidence type="ECO:0000313" key="5">
    <source>
        <dbReference type="Proteomes" id="UP000031546"/>
    </source>
</evidence>
<keyword evidence="1" id="KW-0315">Glutamine amidotransferase</keyword>
<dbReference type="FunFam" id="3.40.50.880:FF:000003">
    <property type="entry name" value="Anthranilate synthase component II"/>
    <property type="match status" value="1"/>
</dbReference>
<evidence type="ECO:0000313" key="3">
    <source>
        <dbReference type="EMBL" id="KIH71674.1"/>
    </source>
</evidence>